<dbReference type="PANTHER" id="PTHR42850:SF7">
    <property type="entry name" value="BIS(5'-NUCLEOSYL)-TETRAPHOSPHATASE PRPE [ASYMMETRICAL]"/>
    <property type="match status" value="1"/>
</dbReference>
<proteinExistence type="predicted"/>
<evidence type="ECO:0000313" key="3">
    <source>
        <dbReference type="EMBL" id="AXK44062.1"/>
    </source>
</evidence>
<dbReference type="EMBL" id="CP031358">
    <property type="protein sequence ID" value="AXK44062.1"/>
    <property type="molecule type" value="Genomic_DNA"/>
</dbReference>
<dbReference type="GO" id="GO:0005737">
    <property type="term" value="C:cytoplasm"/>
    <property type="evidence" value="ECO:0007669"/>
    <property type="project" value="TreeGrafter"/>
</dbReference>
<dbReference type="InterPro" id="IPR004843">
    <property type="entry name" value="Calcineurin-like_PHP"/>
</dbReference>
<reference evidence="3 4" key="1">
    <citation type="submission" date="2018-07" db="EMBL/GenBank/DDBJ databases">
        <title>Genome sequence of Erythrobacter strain YH-07, an antagonistic bacterium isolated from Yellow Sea.</title>
        <authorList>
            <person name="Tang T."/>
            <person name="Liu Q."/>
            <person name="Sun X."/>
        </authorList>
    </citation>
    <scope>NUCLEOTIDE SEQUENCE [LARGE SCALE GENOMIC DNA]</scope>
    <source>
        <strain evidence="3 4">YH-07</strain>
        <plasmid evidence="3 4">unnamed</plasmid>
    </source>
</reference>
<dbReference type="KEGG" id="err:DVR09_16550"/>
<evidence type="ECO:0000256" key="1">
    <source>
        <dbReference type="SAM" id="MobiDB-lite"/>
    </source>
</evidence>
<evidence type="ECO:0000313" key="4">
    <source>
        <dbReference type="Proteomes" id="UP000254508"/>
    </source>
</evidence>
<feature type="compositionally biased region" description="Basic residues" evidence="1">
    <location>
        <begin position="15"/>
        <end position="37"/>
    </location>
</feature>
<dbReference type="SUPFAM" id="SSF56300">
    <property type="entry name" value="Metallo-dependent phosphatases"/>
    <property type="match status" value="1"/>
</dbReference>
<geneLocation type="plasmid" evidence="3 4">
    <name>unnamed</name>
</geneLocation>
<gene>
    <name evidence="3" type="ORF">DVR09_16550</name>
</gene>
<keyword evidence="3" id="KW-0614">Plasmid</keyword>
<dbReference type="InterPro" id="IPR029052">
    <property type="entry name" value="Metallo-depent_PP-like"/>
</dbReference>
<dbReference type="Gene3D" id="3.60.21.10">
    <property type="match status" value="1"/>
</dbReference>
<protein>
    <recommendedName>
        <fullName evidence="2">Calcineurin-like phosphoesterase domain-containing protein</fullName>
    </recommendedName>
</protein>
<dbReference type="AlphaFoldDB" id="A0A345YJG0"/>
<feature type="region of interest" description="Disordered" evidence="1">
    <location>
        <begin position="1"/>
        <end position="45"/>
    </location>
</feature>
<dbReference type="Pfam" id="PF00149">
    <property type="entry name" value="Metallophos"/>
    <property type="match status" value="1"/>
</dbReference>
<dbReference type="GO" id="GO:0016791">
    <property type="term" value="F:phosphatase activity"/>
    <property type="evidence" value="ECO:0007669"/>
    <property type="project" value="TreeGrafter"/>
</dbReference>
<dbReference type="PANTHER" id="PTHR42850">
    <property type="entry name" value="METALLOPHOSPHOESTERASE"/>
    <property type="match status" value="1"/>
</dbReference>
<organism evidence="3 4">
    <name type="scientific">Erythrobacter aureus</name>
    <dbReference type="NCBI Taxonomy" id="2182384"/>
    <lineage>
        <taxon>Bacteria</taxon>
        <taxon>Pseudomonadati</taxon>
        <taxon>Pseudomonadota</taxon>
        <taxon>Alphaproteobacteria</taxon>
        <taxon>Sphingomonadales</taxon>
        <taxon>Erythrobacteraceae</taxon>
        <taxon>Erythrobacter/Porphyrobacter group</taxon>
        <taxon>Erythrobacter</taxon>
    </lineage>
</organism>
<dbReference type="CDD" id="cd07423">
    <property type="entry name" value="MPP_Prp_like"/>
    <property type="match status" value="1"/>
</dbReference>
<dbReference type="OrthoDB" id="9807890at2"/>
<evidence type="ECO:0000259" key="2">
    <source>
        <dbReference type="Pfam" id="PF00149"/>
    </source>
</evidence>
<sequence length="313" mass="34510">MHRCDCPTGSGQHHQSLRSRRLHYPRRSCERRRRRSHAPASQRAAITGMPMPIDLRHINGPIDIIGDIHGCAEELQELLVKLGHAQQTSTGSIELIQHPEGRHVCLLGDLTDHGPDNLSSIKLAKVLQEDFGAIIVMGNHDERLAAWLRGLDTRISHGLHTTVACLSSLTTEERERYADWLESLPPHCVLDSGSLIVAHAGLKEEFHGIDSDESRACALYGKKTGETDRHGIPTSVDWAADYRGKALVVHGHVVTREPRRLNNVISIDNGCVFGGKLTAYRYPEDTFVSVTAKANHGNGVLPDPEPTNMQEAA</sequence>
<dbReference type="InterPro" id="IPR041780">
    <property type="entry name" value="MPP_PrpE-like"/>
</dbReference>
<keyword evidence="4" id="KW-1185">Reference proteome</keyword>
<accession>A0A345YJG0</accession>
<dbReference type="Proteomes" id="UP000254508">
    <property type="component" value="Plasmid unnamed"/>
</dbReference>
<feature type="domain" description="Calcineurin-like phosphoesterase" evidence="2">
    <location>
        <begin position="61"/>
        <end position="253"/>
    </location>
</feature>
<name>A0A345YJG0_9SPHN</name>
<dbReference type="InterPro" id="IPR050126">
    <property type="entry name" value="Ap4A_hydrolase"/>
</dbReference>